<dbReference type="eggNOG" id="ENOG5031HVA">
    <property type="taxonomic scope" value="Bacteria"/>
</dbReference>
<dbReference type="NCBIfam" id="NF042914">
    <property type="entry name" value="SAV915_dom"/>
    <property type="match status" value="1"/>
</dbReference>
<comment type="caution">
    <text evidence="1">The sequence shown here is derived from an EMBL/GenBank/DDBJ whole genome shotgun (WGS) entry which is preliminary data.</text>
</comment>
<protein>
    <recommendedName>
        <fullName evidence="3">SseB protein N-terminal domain-containing protein</fullName>
    </recommendedName>
</protein>
<gene>
    <name evidence="1" type="ORF">HMPREF1318_0503</name>
</gene>
<organism evidence="1 2">
    <name type="scientific">Actinomyces massiliensis F0489</name>
    <dbReference type="NCBI Taxonomy" id="1125718"/>
    <lineage>
        <taxon>Bacteria</taxon>
        <taxon>Bacillati</taxon>
        <taxon>Actinomycetota</taxon>
        <taxon>Actinomycetes</taxon>
        <taxon>Actinomycetales</taxon>
        <taxon>Actinomycetaceae</taxon>
        <taxon>Actinomyces</taxon>
    </lineage>
</organism>
<accession>J1HM18</accession>
<dbReference type="InterPro" id="IPR049975">
    <property type="entry name" value="SAV_915-like_dom"/>
</dbReference>
<dbReference type="AlphaFoldDB" id="J1HM18"/>
<sequence>MDDLDVDPSESNEPVMPPVVYVPCAVDDHDERHAVLRYTNDGRIALPVYTALDRLHTCAGDVPWALMDWAGLERIQEEESFDLIIQDIYIPEDIR</sequence>
<evidence type="ECO:0008006" key="3">
    <source>
        <dbReference type="Google" id="ProtNLM"/>
    </source>
</evidence>
<dbReference type="EMBL" id="AKFT01000033">
    <property type="protein sequence ID" value="EJF47040.1"/>
    <property type="molecule type" value="Genomic_DNA"/>
</dbReference>
<keyword evidence="2" id="KW-1185">Reference proteome</keyword>
<evidence type="ECO:0000313" key="1">
    <source>
        <dbReference type="EMBL" id="EJF47040.1"/>
    </source>
</evidence>
<evidence type="ECO:0000313" key="2">
    <source>
        <dbReference type="Proteomes" id="UP000002941"/>
    </source>
</evidence>
<name>J1HM18_9ACTO</name>
<proteinExistence type="predicted"/>
<reference evidence="1 2" key="1">
    <citation type="submission" date="2012-05" db="EMBL/GenBank/DDBJ databases">
        <authorList>
            <person name="Harkins D.M."/>
            <person name="Madupu R."/>
            <person name="Durkin A.S."/>
            <person name="Torralba M."/>
            <person name="Methe B."/>
            <person name="Sutton G.G."/>
            <person name="Nelson K.E."/>
        </authorList>
    </citation>
    <scope>NUCLEOTIDE SEQUENCE [LARGE SCALE GENOMIC DNA]</scope>
    <source>
        <strain evidence="1 2">F0489</strain>
    </source>
</reference>
<dbReference type="Proteomes" id="UP000002941">
    <property type="component" value="Unassembled WGS sequence"/>
</dbReference>
<dbReference type="OrthoDB" id="3256619at2"/>